<dbReference type="EMBL" id="BAAARN010000005">
    <property type="protein sequence ID" value="GAA2739457.1"/>
    <property type="molecule type" value="Genomic_DNA"/>
</dbReference>
<keyword evidence="5" id="KW-0777">Teichoic acid biosynthesis</keyword>
<gene>
    <name evidence="7" type="ORF">GCM10009867_35590</name>
</gene>
<evidence type="ECO:0000256" key="6">
    <source>
        <dbReference type="ARBA" id="ARBA00023136"/>
    </source>
</evidence>
<dbReference type="SUPFAM" id="SSF53756">
    <property type="entry name" value="UDP-Glycosyltransferase/glycogen phosphorylase"/>
    <property type="match status" value="2"/>
</dbReference>
<dbReference type="PANTHER" id="PTHR37316">
    <property type="entry name" value="TEICHOIC ACID GLYCEROL-PHOSPHATE PRIMASE"/>
    <property type="match status" value="1"/>
</dbReference>
<dbReference type="InterPro" id="IPR051612">
    <property type="entry name" value="Teichoic_Acid_Biosynth"/>
</dbReference>
<evidence type="ECO:0008006" key="9">
    <source>
        <dbReference type="Google" id="ProtNLM"/>
    </source>
</evidence>
<dbReference type="Gene3D" id="3.40.50.12580">
    <property type="match status" value="2"/>
</dbReference>
<dbReference type="Pfam" id="PF04464">
    <property type="entry name" value="Glyphos_transf"/>
    <property type="match status" value="2"/>
</dbReference>
<evidence type="ECO:0000313" key="7">
    <source>
        <dbReference type="EMBL" id="GAA2739457.1"/>
    </source>
</evidence>
<protein>
    <recommendedName>
        <fullName evidence="9">Glycosyl/glycerophosphate transferase</fullName>
    </recommendedName>
</protein>
<dbReference type="InterPro" id="IPR043149">
    <property type="entry name" value="TagF_N"/>
</dbReference>
<dbReference type="Proteomes" id="UP001501326">
    <property type="component" value="Unassembled WGS sequence"/>
</dbReference>
<dbReference type="RefSeq" id="WP_344195949.1">
    <property type="nucleotide sequence ID" value="NZ_BAAARN010000005.1"/>
</dbReference>
<dbReference type="PANTHER" id="PTHR37316:SF3">
    <property type="entry name" value="TEICHOIC ACID GLYCEROL-PHOSPHATE TRANSFERASE"/>
    <property type="match status" value="1"/>
</dbReference>
<evidence type="ECO:0000256" key="2">
    <source>
        <dbReference type="ARBA" id="ARBA00010488"/>
    </source>
</evidence>
<keyword evidence="3" id="KW-1003">Cell membrane</keyword>
<keyword evidence="6" id="KW-0472">Membrane</keyword>
<proteinExistence type="inferred from homology"/>
<dbReference type="Gene3D" id="3.40.50.11820">
    <property type="match status" value="2"/>
</dbReference>
<dbReference type="InterPro" id="IPR043148">
    <property type="entry name" value="TagF_C"/>
</dbReference>
<organism evidence="7 8">
    <name type="scientific">Pedococcus aerophilus</name>
    <dbReference type="NCBI Taxonomy" id="436356"/>
    <lineage>
        <taxon>Bacteria</taxon>
        <taxon>Bacillati</taxon>
        <taxon>Actinomycetota</taxon>
        <taxon>Actinomycetes</taxon>
        <taxon>Micrococcales</taxon>
        <taxon>Intrasporangiaceae</taxon>
        <taxon>Pedococcus</taxon>
    </lineage>
</organism>
<comment type="caution">
    <text evidence="7">The sequence shown here is derived from an EMBL/GenBank/DDBJ whole genome shotgun (WGS) entry which is preliminary data.</text>
</comment>
<keyword evidence="4" id="KW-0808">Transferase</keyword>
<accession>A0ABN3UWC6</accession>
<reference evidence="7 8" key="1">
    <citation type="journal article" date="2019" name="Int. J. Syst. Evol. Microbiol.">
        <title>The Global Catalogue of Microorganisms (GCM) 10K type strain sequencing project: providing services to taxonomists for standard genome sequencing and annotation.</title>
        <authorList>
            <consortium name="The Broad Institute Genomics Platform"/>
            <consortium name="The Broad Institute Genome Sequencing Center for Infectious Disease"/>
            <person name="Wu L."/>
            <person name="Ma J."/>
        </authorList>
    </citation>
    <scope>NUCLEOTIDE SEQUENCE [LARGE SCALE GENOMIC DNA]</scope>
    <source>
        <strain evidence="7 8">JCM 16378</strain>
    </source>
</reference>
<evidence type="ECO:0000256" key="3">
    <source>
        <dbReference type="ARBA" id="ARBA00022475"/>
    </source>
</evidence>
<comment type="subcellular location">
    <subcellularLocation>
        <location evidence="1">Cell membrane</location>
        <topology evidence="1">Peripheral membrane protein</topology>
    </subcellularLocation>
</comment>
<evidence type="ECO:0000313" key="8">
    <source>
        <dbReference type="Proteomes" id="UP001501326"/>
    </source>
</evidence>
<keyword evidence="8" id="KW-1185">Reference proteome</keyword>
<evidence type="ECO:0000256" key="4">
    <source>
        <dbReference type="ARBA" id="ARBA00022679"/>
    </source>
</evidence>
<name>A0ABN3UWC6_9MICO</name>
<evidence type="ECO:0000256" key="1">
    <source>
        <dbReference type="ARBA" id="ARBA00004202"/>
    </source>
</evidence>
<comment type="similarity">
    <text evidence="2">Belongs to the CDP-glycerol glycerophosphotransferase family.</text>
</comment>
<sequence>MPTNAFARTNAAKLVALPQYLVGDLLSRVVPRRPGRWVVGSAFGVHDGARALVVEALSRADAPRVTWLARTDGEARDARALGAVALRHGSWRAFWAALRAGVVVVTHGFGDASRFGSRGAVLVNLWHGSPLKRMHLDSPAALQLPVVGGWGPARELTRRMYRRGTSRISLLPASSPEVAPRLQSAFGLADGRVQVLGEPRTDVLFAGSAEDRRLAARARLEAAVGPLGDRTVVLFAPTWRDGRADPVVPDPDERTALADWLRAHDAVLVVRPHPLGVGDYVADGDTVRLLTAAAEPELMAVLWAADVLVTDYSSAVVDFAVTGGPVVFFAPDVEDYARRHGLYEPYEVTSGGRVERSWSQVLHRLDAVLAPGSARDVARAHSAALVERHHEHRDGRSAARVVDRVLELEQGVRAAAGNAHQVLPPTARREADDELRGLVFFESFNGRNASCNPAAIDRELAARAPQVERIWSVVDETVVVPSGARAVVVGTPEHSRARDAADLLVVNDWIEDAWRPRRDQFVLQTWHGTPLKRIALGRRDLSPRAMAAVVKQSTRWSAMLAQGPAAASVLRRAYAVARPLWVEGYPRNDVVARSRSGTDPVVREELGIRTPHVVLYAPTWRDGALAAPVLLDVAAFAAGLGPDWTVLVRGHARTMAERESALGERVLDVTRYPDVSPLLATADVLVTDYSSVMFDFSASGRPMVFFVPDQEEYRTRTRGFYWDLGARAPGPLVESTEQCVEAVLGAAGAQDRWAQRYAAWRAEFNPLDDGGAARRTVDRLVAAGALRRR</sequence>
<evidence type="ECO:0000256" key="5">
    <source>
        <dbReference type="ARBA" id="ARBA00022944"/>
    </source>
</evidence>
<dbReference type="InterPro" id="IPR007554">
    <property type="entry name" value="Glycerophosphate_synth"/>
</dbReference>